<gene>
    <name evidence="1" type="ORF">AT746_13805</name>
</gene>
<dbReference type="KEGG" id="lal:AT746_13805"/>
<dbReference type="InterPro" id="IPR000836">
    <property type="entry name" value="PRTase_dom"/>
</dbReference>
<dbReference type="Gene3D" id="3.40.50.2020">
    <property type="match status" value="1"/>
</dbReference>
<evidence type="ECO:0000313" key="1">
    <source>
        <dbReference type="EMBL" id="ALS99224.1"/>
    </source>
</evidence>
<dbReference type="OrthoDB" id="9810066at2"/>
<dbReference type="STRING" id="1526571.AT746_13805"/>
<keyword evidence="2" id="KW-1185">Reference proteome</keyword>
<sequence length="96" mass="10137">MCSGPSCILLVDDGVATGATMRVAIAAARYQQPAKVVVAVPLAPADTAHQLAQEADQLICLATPEPFVAIGHWYRDFPQVTDDQVRAQLAMSQSAS</sequence>
<dbReference type="Proteomes" id="UP000068447">
    <property type="component" value="Chromosome"/>
</dbReference>
<accession>A0A0U3B1U9</accession>
<dbReference type="SUPFAM" id="SSF53271">
    <property type="entry name" value="PRTase-like"/>
    <property type="match status" value="1"/>
</dbReference>
<reference evidence="1 2" key="1">
    <citation type="submission" date="2015-12" db="EMBL/GenBank/DDBJ databases">
        <title>Complete genome of Lacimicrobium alkaliphilum KCTC 32984.</title>
        <authorList>
            <person name="Kim S.-G."/>
            <person name="Lee Y.-J."/>
        </authorList>
    </citation>
    <scope>NUCLEOTIDE SEQUENCE [LARGE SCALE GENOMIC DNA]</scope>
    <source>
        <strain evidence="1 2">YelD216</strain>
    </source>
</reference>
<proteinExistence type="predicted"/>
<dbReference type="InterPro" id="IPR029057">
    <property type="entry name" value="PRTase-like"/>
</dbReference>
<evidence type="ECO:0000313" key="2">
    <source>
        <dbReference type="Proteomes" id="UP000068447"/>
    </source>
</evidence>
<dbReference type="CDD" id="cd06223">
    <property type="entry name" value="PRTases_typeI"/>
    <property type="match status" value="1"/>
</dbReference>
<dbReference type="AlphaFoldDB" id="A0A0U3B1U9"/>
<dbReference type="EMBL" id="CP013650">
    <property type="protein sequence ID" value="ALS99224.1"/>
    <property type="molecule type" value="Genomic_DNA"/>
</dbReference>
<dbReference type="RefSeq" id="WP_062481254.1">
    <property type="nucleotide sequence ID" value="NZ_CP013650.1"/>
</dbReference>
<name>A0A0U3B1U9_9ALTE</name>
<organism evidence="1 2">
    <name type="scientific">Lacimicrobium alkaliphilum</name>
    <dbReference type="NCBI Taxonomy" id="1526571"/>
    <lineage>
        <taxon>Bacteria</taxon>
        <taxon>Pseudomonadati</taxon>
        <taxon>Pseudomonadota</taxon>
        <taxon>Gammaproteobacteria</taxon>
        <taxon>Alteromonadales</taxon>
        <taxon>Alteromonadaceae</taxon>
        <taxon>Lacimicrobium</taxon>
    </lineage>
</organism>
<protein>
    <submittedName>
        <fullName evidence="1">Uncharacterized protein</fullName>
    </submittedName>
</protein>